<dbReference type="SUPFAM" id="SSF55874">
    <property type="entry name" value="ATPase domain of HSP90 chaperone/DNA topoisomerase II/histidine kinase"/>
    <property type="match status" value="1"/>
</dbReference>
<feature type="transmembrane region" description="Helical" evidence="15">
    <location>
        <begin position="42"/>
        <end position="61"/>
    </location>
</feature>
<evidence type="ECO:0000256" key="2">
    <source>
        <dbReference type="ARBA" id="ARBA00004651"/>
    </source>
</evidence>
<dbReference type="InterPro" id="IPR003594">
    <property type="entry name" value="HATPase_dom"/>
</dbReference>
<dbReference type="InterPro" id="IPR036097">
    <property type="entry name" value="HisK_dim/P_sf"/>
</dbReference>
<dbReference type="SMART" id="SM00388">
    <property type="entry name" value="HisKA"/>
    <property type="match status" value="1"/>
</dbReference>
<dbReference type="EC" id="2.7.13.3" evidence="3"/>
<keyword evidence="5" id="KW-1003">Cell membrane</keyword>
<dbReference type="GO" id="GO:0000156">
    <property type="term" value="F:phosphorelay response regulator activity"/>
    <property type="evidence" value="ECO:0007669"/>
    <property type="project" value="TreeGrafter"/>
</dbReference>
<sequence>MVLCSLGSSGVLLSLLALGAVLLVLFADAFLTWYIVPGRVPGSLLAGFLLFLLLLAVLSYGMIRAWIRYRRGELGFRLQARVVLVFVVVGVVPTALVSGFSSLFFDYGVRAWFRGIVEPAVSSCCAAALGREREYLAAMLAADVSRFVGYLGGLPDNLDSRVREGAALFGFAEVLVMGREGVIASSAAHPLPVVTSPEGKSYGERALGAPVENALVYTIVPVYAPPVTHVVAARVLPGSGGCAYDMSSYRKNARLQLSILQVQFSLAFLFIFLMLLFVSVWMGVGLSKSVVGPLSHLLSATRRVQDGNFDCRIHSKEGVVGEEMSTVIAAFNGMVEQLGTQRLQLEKAYKEISSRKEFIETVLSGVSSGIMALSPSGEYVTLMNDRARELLSFDGLHGKMCHIFPEACALLNRFADKANVIIVRENKSLTLSVHMRRLGMQGLIMTFDDISGLVEAQRQAAWSDVARRIAHEIKNPVTPIYLAAERLRSKYAEQIVSGRETFLKYTDTITRHVSNISEIVDEFAKFARMPSAVFGVCDICSLLREISFAGQFGRKVVDFDLRFPDAAVPLLLDREQISQVFINVFKNACESIDAREDIDSGHITVTVTTNPDSVAVEVKDNGVGFPQDLIGRLTEPYVTTRDQGTGLGLAIVKKILDEHGASIGFQNLEDGGAVLITFVLNERGSVGLLN</sequence>
<dbReference type="FunFam" id="1.10.287.130:FF:000107">
    <property type="entry name" value="Sensor histidine kinase YycG"/>
    <property type="match status" value="1"/>
</dbReference>
<evidence type="ECO:0000256" key="8">
    <source>
        <dbReference type="ARBA" id="ARBA00022692"/>
    </source>
</evidence>
<comment type="catalytic activity">
    <reaction evidence="1">
        <text>ATP + protein L-histidine = ADP + protein N-phospho-L-histidine.</text>
        <dbReference type="EC" id="2.7.13.3"/>
    </reaction>
</comment>
<evidence type="ECO:0000256" key="14">
    <source>
        <dbReference type="ARBA" id="ARBA00023136"/>
    </source>
</evidence>
<dbReference type="Pfam" id="PF00512">
    <property type="entry name" value="HisKA"/>
    <property type="match status" value="1"/>
</dbReference>
<dbReference type="PRINTS" id="PR00344">
    <property type="entry name" value="BCTRLSENSOR"/>
</dbReference>
<dbReference type="SMART" id="SM00304">
    <property type="entry name" value="HAMP"/>
    <property type="match status" value="1"/>
</dbReference>
<dbReference type="SMART" id="SM00387">
    <property type="entry name" value="HATPase_c"/>
    <property type="match status" value="1"/>
</dbReference>
<keyword evidence="14 15" id="KW-0472">Membrane</keyword>
<evidence type="ECO:0000256" key="10">
    <source>
        <dbReference type="ARBA" id="ARBA00022777"/>
    </source>
</evidence>
<keyword evidence="10 18" id="KW-0418">Kinase</keyword>
<dbReference type="InterPro" id="IPR004358">
    <property type="entry name" value="Sig_transdc_His_kin-like_C"/>
</dbReference>
<dbReference type="SUPFAM" id="SSF47384">
    <property type="entry name" value="Homodimeric domain of signal transducing histidine kinase"/>
    <property type="match status" value="1"/>
</dbReference>
<dbReference type="Pfam" id="PF00672">
    <property type="entry name" value="HAMP"/>
    <property type="match status" value="1"/>
</dbReference>
<gene>
    <name evidence="18" type="ORF">AOV_00370</name>
</gene>
<dbReference type="InterPro" id="IPR005467">
    <property type="entry name" value="His_kinase_dom"/>
</dbReference>
<keyword evidence="9" id="KW-0547">Nucleotide-binding</keyword>
<dbReference type="Pfam" id="PF02518">
    <property type="entry name" value="HATPase_c"/>
    <property type="match status" value="1"/>
</dbReference>
<comment type="subcellular location">
    <subcellularLocation>
        <location evidence="2">Cell membrane</location>
        <topology evidence="2">Multi-pass membrane protein</topology>
    </subcellularLocation>
</comment>
<evidence type="ECO:0000256" key="3">
    <source>
        <dbReference type="ARBA" id="ARBA00012438"/>
    </source>
</evidence>
<protein>
    <recommendedName>
        <fullName evidence="4">Putative sensor histidine kinase NtrY-like</fullName>
        <ecNumber evidence="3">2.7.13.3</ecNumber>
    </recommendedName>
</protein>
<keyword evidence="13" id="KW-0902">Two-component regulatory system</keyword>
<evidence type="ECO:0000256" key="11">
    <source>
        <dbReference type="ARBA" id="ARBA00022840"/>
    </source>
</evidence>
<dbReference type="InterPro" id="IPR003660">
    <property type="entry name" value="HAMP_dom"/>
</dbReference>
<evidence type="ECO:0000259" key="17">
    <source>
        <dbReference type="PROSITE" id="PS50885"/>
    </source>
</evidence>
<dbReference type="RefSeq" id="WP_075138679.1">
    <property type="nucleotide sequence ID" value="NZ_CP015994.1"/>
</dbReference>
<dbReference type="PANTHER" id="PTHR42878:SF7">
    <property type="entry name" value="SENSOR HISTIDINE KINASE GLRK"/>
    <property type="match status" value="1"/>
</dbReference>
<evidence type="ECO:0000256" key="1">
    <source>
        <dbReference type="ARBA" id="ARBA00000085"/>
    </source>
</evidence>
<feature type="transmembrane region" description="Helical" evidence="15">
    <location>
        <begin position="82"/>
        <end position="105"/>
    </location>
</feature>
<dbReference type="GO" id="GO:0007234">
    <property type="term" value="P:osmosensory signaling via phosphorelay pathway"/>
    <property type="evidence" value="ECO:0007669"/>
    <property type="project" value="TreeGrafter"/>
</dbReference>
<reference evidence="18 19" key="2">
    <citation type="journal article" date="2019" name="BMC Genomics">
        <title>The Anaplasma ovis genome reveals a high proportion of pseudogenes.</title>
        <authorList>
            <person name="Liu Z."/>
            <person name="Peasley A.M."/>
            <person name="Yang J."/>
            <person name="Li Y."/>
            <person name="Guan G."/>
            <person name="Luo J."/>
            <person name="Yin H."/>
            <person name="Brayton K.A."/>
        </authorList>
    </citation>
    <scope>NUCLEOTIDE SEQUENCE [LARGE SCALE GENOMIC DNA]</scope>
    <source>
        <strain evidence="18 19">Haibei</strain>
    </source>
</reference>
<organism evidence="18 19">
    <name type="scientific">Anaplasma ovis str. Haibei</name>
    <dbReference type="NCBI Taxonomy" id="1248439"/>
    <lineage>
        <taxon>Bacteria</taxon>
        <taxon>Pseudomonadati</taxon>
        <taxon>Pseudomonadota</taxon>
        <taxon>Alphaproteobacteria</taxon>
        <taxon>Rickettsiales</taxon>
        <taxon>Anaplasmataceae</taxon>
        <taxon>Anaplasma</taxon>
    </lineage>
</organism>
<feature type="domain" description="Histidine kinase" evidence="16">
    <location>
        <begin position="468"/>
        <end position="682"/>
    </location>
</feature>
<dbReference type="InterPro" id="IPR045671">
    <property type="entry name" value="NtrY-like_N"/>
</dbReference>
<accession>A0A2Z2LB46</accession>
<dbReference type="GO" id="GO:0005886">
    <property type="term" value="C:plasma membrane"/>
    <property type="evidence" value="ECO:0007669"/>
    <property type="project" value="UniProtKB-SubCell"/>
</dbReference>
<keyword evidence="8 15" id="KW-0812">Transmembrane</keyword>
<keyword evidence="12 15" id="KW-1133">Transmembrane helix</keyword>
<dbReference type="PROSITE" id="PS50885">
    <property type="entry name" value="HAMP"/>
    <property type="match status" value="1"/>
</dbReference>
<keyword evidence="11" id="KW-0067">ATP-binding</keyword>
<evidence type="ECO:0000313" key="19">
    <source>
        <dbReference type="Proteomes" id="UP000259762"/>
    </source>
</evidence>
<evidence type="ECO:0000256" key="7">
    <source>
        <dbReference type="ARBA" id="ARBA00022679"/>
    </source>
</evidence>
<feature type="transmembrane region" description="Helical" evidence="15">
    <location>
        <begin position="12"/>
        <end position="36"/>
    </location>
</feature>
<evidence type="ECO:0000313" key="18">
    <source>
        <dbReference type="EMBL" id="ASI47418.1"/>
    </source>
</evidence>
<dbReference type="CDD" id="cd06225">
    <property type="entry name" value="HAMP"/>
    <property type="match status" value="1"/>
</dbReference>
<evidence type="ECO:0000256" key="12">
    <source>
        <dbReference type="ARBA" id="ARBA00022989"/>
    </source>
</evidence>
<dbReference type="Gene3D" id="1.10.287.130">
    <property type="match status" value="1"/>
</dbReference>
<dbReference type="GO" id="GO:0000155">
    <property type="term" value="F:phosphorelay sensor kinase activity"/>
    <property type="evidence" value="ECO:0007669"/>
    <property type="project" value="InterPro"/>
</dbReference>
<name>A0A2Z2LB46_9RICK</name>
<dbReference type="PANTHER" id="PTHR42878">
    <property type="entry name" value="TWO-COMPONENT HISTIDINE KINASE"/>
    <property type="match status" value="1"/>
</dbReference>
<dbReference type="PROSITE" id="PS50109">
    <property type="entry name" value="HIS_KIN"/>
    <property type="match status" value="1"/>
</dbReference>
<dbReference type="GO" id="GO:0030295">
    <property type="term" value="F:protein kinase activator activity"/>
    <property type="evidence" value="ECO:0007669"/>
    <property type="project" value="TreeGrafter"/>
</dbReference>
<dbReference type="PIRSF" id="PIRSF037532">
    <property type="entry name" value="STHK_NtrY"/>
    <property type="match status" value="1"/>
</dbReference>
<reference evidence="19" key="1">
    <citation type="submission" date="2018-06" db="EMBL/GenBank/DDBJ databases">
        <title>The Anaplasma ovis genome reveals a high proportion of pseudogenes.</title>
        <authorList>
            <person name="Liu Z."/>
            <person name="Peasley A.M."/>
            <person name="Yang J."/>
            <person name="Li Y."/>
            <person name="Guan G."/>
            <person name="Luo J."/>
            <person name="Yin H."/>
            <person name="Brayton K.A."/>
        </authorList>
    </citation>
    <scope>NUCLEOTIDE SEQUENCE [LARGE SCALE GENOMIC DNA]</scope>
    <source>
        <strain evidence="19">Haibei</strain>
    </source>
</reference>
<dbReference type="InterPro" id="IPR036890">
    <property type="entry name" value="HATPase_C_sf"/>
</dbReference>
<dbReference type="Gene3D" id="3.30.565.10">
    <property type="entry name" value="Histidine kinase-like ATPase, C-terminal domain"/>
    <property type="match status" value="1"/>
</dbReference>
<dbReference type="InterPro" id="IPR050351">
    <property type="entry name" value="BphY/WalK/GraS-like"/>
</dbReference>
<dbReference type="CDD" id="cd00082">
    <property type="entry name" value="HisKA"/>
    <property type="match status" value="1"/>
</dbReference>
<dbReference type="Gene3D" id="6.10.340.10">
    <property type="match status" value="1"/>
</dbReference>
<dbReference type="GO" id="GO:0005524">
    <property type="term" value="F:ATP binding"/>
    <property type="evidence" value="ECO:0007669"/>
    <property type="project" value="UniProtKB-KW"/>
</dbReference>
<dbReference type="InterPro" id="IPR003661">
    <property type="entry name" value="HisK_dim/P_dom"/>
</dbReference>
<feature type="domain" description="HAMP" evidence="17">
    <location>
        <begin position="288"/>
        <end position="343"/>
    </location>
</feature>
<feature type="transmembrane region" description="Helical" evidence="15">
    <location>
        <begin position="264"/>
        <end position="284"/>
    </location>
</feature>
<evidence type="ECO:0000256" key="6">
    <source>
        <dbReference type="ARBA" id="ARBA00022553"/>
    </source>
</evidence>
<dbReference type="InterPro" id="IPR017232">
    <property type="entry name" value="NtrY"/>
</dbReference>
<evidence type="ECO:0000256" key="9">
    <source>
        <dbReference type="ARBA" id="ARBA00022741"/>
    </source>
</evidence>
<keyword evidence="7" id="KW-0808">Transferase</keyword>
<evidence type="ECO:0000256" key="13">
    <source>
        <dbReference type="ARBA" id="ARBA00023012"/>
    </source>
</evidence>
<dbReference type="KEGG" id="aoh:AOV_00370"/>
<evidence type="ECO:0000256" key="4">
    <source>
        <dbReference type="ARBA" id="ARBA00019748"/>
    </source>
</evidence>
<evidence type="ECO:0000259" key="16">
    <source>
        <dbReference type="PROSITE" id="PS50109"/>
    </source>
</evidence>
<dbReference type="EMBL" id="CP015994">
    <property type="protein sequence ID" value="ASI47418.1"/>
    <property type="molecule type" value="Genomic_DNA"/>
</dbReference>
<evidence type="ECO:0000256" key="15">
    <source>
        <dbReference type="SAM" id="Phobius"/>
    </source>
</evidence>
<evidence type="ECO:0000256" key="5">
    <source>
        <dbReference type="ARBA" id="ARBA00022475"/>
    </source>
</evidence>
<dbReference type="Proteomes" id="UP000259762">
    <property type="component" value="Chromosome"/>
</dbReference>
<dbReference type="Pfam" id="PF19312">
    <property type="entry name" value="NtrY_N"/>
    <property type="match status" value="1"/>
</dbReference>
<keyword evidence="6" id="KW-0597">Phosphoprotein</keyword>
<keyword evidence="19" id="KW-1185">Reference proteome</keyword>
<dbReference type="OrthoDB" id="9776727at2"/>
<proteinExistence type="predicted"/>
<dbReference type="AlphaFoldDB" id="A0A2Z2LB46"/>